<reference evidence="13 14" key="1">
    <citation type="submission" date="2018-05" db="EMBL/GenBank/DDBJ databases">
        <title>Genome comparison of Eubacterium sp.</title>
        <authorList>
            <person name="Feng Y."/>
            <person name="Sanchez-Andrea I."/>
            <person name="Stams A.J.M."/>
            <person name="De Vos W.M."/>
        </authorList>
    </citation>
    <scope>NUCLEOTIDE SEQUENCE [LARGE SCALE GENOMIC DNA]</scope>
    <source>
        <strain evidence="13 14">YI</strain>
    </source>
</reference>
<dbReference type="EMBL" id="CP029487">
    <property type="protein sequence ID" value="QCT70291.1"/>
    <property type="molecule type" value="Genomic_DNA"/>
</dbReference>
<sequence>MKVLVCGGAGYIGSHVVRALLDKDYEVVVLDNLSTGHRQSVPQGAVLEVGDIRDAACLERLFLRHEVDCVMHFCANSLVGESMEKPIEYYDNNVYGTLCLLRSMVNNDIKHFIFSSTAATYGEPERLPIDEDTPKHPTNTYGETKLAVEKMLHWMEVAYGLHYKVFRYFNASGAHPSGEIGEDHAPETHLIPLILKTAQGIRDKIYVFGDDYDTPDGSCIRDYIHVMDIAEAHILGMEDLVKSETSDVYNLGNGNGFSVLEVIEKVKTVTGKDFQVEITDRRAGDPGVLIASSEKAQKALGWSPANSSLEYIIETAWKWHQGHPDGYGLV</sequence>
<evidence type="ECO:0000256" key="7">
    <source>
        <dbReference type="ARBA" id="ARBA00023027"/>
    </source>
</evidence>
<dbReference type="PANTHER" id="PTHR43725:SF53">
    <property type="entry name" value="UDP-ARABINOSE 4-EPIMERASE 1"/>
    <property type="match status" value="1"/>
</dbReference>
<dbReference type="Pfam" id="PF01370">
    <property type="entry name" value="Epimerase"/>
    <property type="match status" value="1"/>
</dbReference>
<evidence type="ECO:0000256" key="2">
    <source>
        <dbReference type="ARBA" id="ARBA00001911"/>
    </source>
</evidence>
<dbReference type="GO" id="GO:0003978">
    <property type="term" value="F:UDP-glucose 4-epimerase activity"/>
    <property type="evidence" value="ECO:0007669"/>
    <property type="project" value="UniProtKB-UniRule"/>
</dbReference>
<evidence type="ECO:0000256" key="8">
    <source>
        <dbReference type="ARBA" id="ARBA00023144"/>
    </source>
</evidence>
<keyword evidence="7 11" id="KW-0520">NAD</keyword>
<keyword evidence="14" id="KW-1185">Reference proteome</keyword>
<evidence type="ECO:0000256" key="4">
    <source>
        <dbReference type="ARBA" id="ARBA00007637"/>
    </source>
</evidence>
<evidence type="ECO:0000256" key="9">
    <source>
        <dbReference type="ARBA" id="ARBA00023235"/>
    </source>
</evidence>
<evidence type="ECO:0000256" key="3">
    <source>
        <dbReference type="ARBA" id="ARBA00004947"/>
    </source>
</evidence>
<comment type="cofactor">
    <cofactor evidence="2 11">
        <name>NAD(+)</name>
        <dbReference type="ChEBI" id="CHEBI:57540"/>
    </cofactor>
</comment>
<dbReference type="RefSeq" id="WP_058694709.1">
    <property type="nucleotide sequence ID" value="NZ_CABJDW020000005.1"/>
</dbReference>
<comment type="similarity">
    <text evidence="4 11">Belongs to the NAD(P)-dependent epimerase/dehydratase family.</text>
</comment>
<evidence type="ECO:0000313" key="14">
    <source>
        <dbReference type="Proteomes" id="UP000218387"/>
    </source>
</evidence>
<dbReference type="InterPro" id="IPR001509">
    <property type="entry name" value="Epimerase_deHydtase"/>
</dbReference>
<keyword evidence="8" id="KW-0299">Galactose metabolism</keyword>
<dbReference type="AlphaFoldDB" id="A0A4P9C6I2"/>
<dbReference type="InterPro" id="IPR005886">
    <property type="entry name" value="UDP_G4E"/>
</dbReference>
<dbReference type="PANTHER" id="PTHR43725">
    <property type="entry name" value="UDP-GLUCOSE 4-EPIMERASE"/>
    <property type="match status" value="1"/>
</dbReference>
<comment type="catalytic activity">
    <reaction evidence="1 11">
        <text>UDP-alpha-D-glucose = UDP-alpha-D-galactose</text>
        <dbReference type="Rhea" id="RHEA:22168"/>
        <dbReference type="ChEBI" id="CHEBI:58885"/>
        <dbReference type="ChEBI" id="CHEBI:66914"/>
        <dbReference type="EC" id="5.1.3.2"/>
    </reaction>
</comment>
<evidence type="ECO:0000256" key="6">
    <source>
        <dbReference type="ARBA" id="ARBA00018569"/>
    </source>
</evidence>
<protein>
    <recommendedName>
        <fullName evidence="6 11">UDP-glucose 4-epimerase</fullName>
        <ecNumber evidence="5 11">5.1.3.2</ecNumber>
    </recommendedName>
</protein>
<keyword evidence="9 11" id="KW-0413">Isomerase</keyword>
<evidence type="ECO:0000313" key="13">
    <source>
        <dbReference type="EMBL" id="QCT70291.1"/>
    </source>
</evidence>
<organism evidence="13 14">
    <name type="scientific">Eubacterium maltosivorans</name>
    <dbReference type="NCBI Taxonomy" id="2041044"/>
    <lineage>
        <taxon>Bacteria</taxon>
        <taxon>Bacillati</taxon>
        <taxon>Bacillota</taxon>
        <taxon>Clostridia</taxon>
        <taxon>Eubacteriales</taxon>
        <taxon>Eubacteriaceae</taxon>
        <taxon>Eubacterium</taxon>
    </lineage>
</organism>
<dbReference type="GO" id="GO:0033499">
    <property type="term" value="P:galactose catabolic process via UDP-galactose, Leloir pathway"/>
    <property type="evidence" value="ECO:0007669"/>
    <property type="project" value="TreeGrafter"/>
</dbReference>
<dbReference type="SUPFAM" id="SSF51735">
    <property type="entry name" value="NAD(P)-binding Rossmann-fold domains"/>
    <property type="match status" value="1"/>
</dbReference>
<gene>
    <name evidence="13" type="primary">galE</name>
    <name evidence="13" type="ORF">CPZ25_002825</name>
</gene>
<comment type="pathway">
    <text evidence="3 11">Carbohydrate metabolism; galactose metabolism.</text>
</comment>
<dbReference type="KEGG" id="emt:CPZ25_002825"/>
<proteinExistence type="inferred from homology"/>
<evidence type="ECO:0000256" key="1">
    <source>
        <dbReference type="ARBA" id="ARBA00000083"/>
    </source>
</evidence>
<name>A0A4P9C6I2_EUBML</name>
<dbReference type="NCBIfam" id="TIGR01179">
    <property type="entry name" value="galE"/>
    <property type="match status" value="1"/>
</dbReference>
<comment type="subunit">
    <text evidence="11">Homodimer.</text>
</comment>
<dbReference type="Gene3D" id="3.90.25.10">
    <property type="entry name" value="UDP-galactose 4-epimerase, domain 1"/>
    <property type="match status" value="1"/>
</dbReference>
<evidence type="ECO:0000256" key="5">
    <source>
        <dbReference type="ARBA" id="ARBA00013189"/>
    </source>
</evidence>
<evidence type="ECO:0000256" key="11">
    <source>
        <dbReference type="RuleBase" id="RU366046"/>
    </source>
</evidence>
<evidence type="ECO:0000256" key="10">
    <source>
        <dbReference type="ARBA" id="ARBA00023277"/>
    </source>
</evidence>
<feature type="domain" description="NAD-dependent epimerase/dehydratase" evidence="12">
    <location>
        <begin position="3"/>
        <end position="252"/>
    </location>
</feature>
<dbReference type="InterPro" id="IPR036291">
    <property type="entry name" value="NAD(P)-bd_dom_sf"/>
</dbReference>
<dbReference type="Gene3D" id="3.40.50.720">
    <property type="entry name" value="NAD(P)-binding Rossmann-like Domain"/>
    <property type="match status" value="1"/>
</dbReference>
<dbReference type="Proteomes" id="UP000218387">
    <property type="component" value="Chromosome"/>
</dbReference>
<dbReference type="CDD" id="cd05247">
    <property type="entry name" value="UDP_G4E_1_SDR_e"/>
    <property type="match status" value="1"/>
</dbReference>
<dbReference type="EC" id="5.1.3.2" evidence="5 11"/>
<accession>A0A4P9C6I2</accession>
<evidence type="ECO:0000259" key="12">
    <source>
        <dbReference type="Pfam" id="PF01370"/>
    </source>
</evidence>
<dbReference type="UniPathway" id="UPA00214"/>
<keyword evidence="10 11" id="KW-0119">Carbohydrate metabolism</keyword>